<evidence type="ECO:0000256" key="7">
    <source>
        <dbReference type="ARBA" id="ARBA00022723"/>
    </source>
</evidence>
<evidence type="ECO:0000313" key="17">
    <source>
        <dbReference type="Proteomes" id="UP000053750"/>
    </source>
</evidence>
<evidence type="ECO:0000256" key="13">
    <source>
        <dbReference type="SAM" id="Phobius"/>
    </source>
</evidence>
<accession>A0A9W5W7F1</accession>
<dbReference type="PANTHER" id="PTHR11709">
    <property type="entry name" value="MULTI-COPPER OXIDASE"/>
    <property type="match status" value="1"/>
</dbReference>
<dbReference type="OrthoDB" id="9757546at2"/>
<dbReference type="CDD" id="cd11024">
    <property type="entry name" value="CuRO_1_2DMCO_NIR_like"/>
    <property type="match status" value="1"/>
</dbReference>
<evidence type="ECO:0000256" key="3">
    <source>
        <dbReference type="ARBA" id="ARBA00010609"/>
    </source>
</evidence>
<evidence type="ECO:0000313" key="16">
    <source>
        <dbReference type="EMBL" id="EXX88613.1"/>
    </source>
</evidence>
<keyword evidence="13" id="KW-1133">Transmembrane helix</keyword>
<feature type="binding site" description="type 1 copper site" evidence="12">
    <location>
        <position position="118"/>
    </location>
    <ligand>
        <name>Cu cation</name>
        <dbReference type="ChEBI" id="CHEBI:23378"/>
        <label>1</label>
    </ligand>
</feature>
<keyword evidence="7 12" id="KW-0479">Metal-binding</keyword>
<dbReference type="GO" id="GO:0050421">
    <property type="term" value="F:nitrite reductase (NO-forming) activity"/>
    <property type="evidence" value="ECO:0007669"/>
    <property type="project" value="UniProtKB-EC"/>
</dbReference>
<evidence type="ECO:0000256" key="4">
    <source>
        <dbReference type="ARBA" id="ARBA00011233"/>
    </source>
</evidence>
<protein>
    <recommendedName>
        <fullName evidence="6">Copper-containing nitrite reductase</fullName>
        <ecNumber evidence="5">1.7.2.1</ecNumber>
    </recommendedName>
</protein>
<dbReference type="InterPro" id="IPR011707">
    <property type="entry name" value="Cu-oxidase-like_N"/>
</dbReference>
<name>A0A9W5W7F1_9BACL</name>
<comment type="caution">
    <text evidence="16">The sequence shown here is derived from an EMBL/GenBank/DDBJ whole genome shotgun (WGS) entry which is preliminary data.</text>
</comment>
<gene>
    <name evidence="16" type="ORF">BG53_01665</name>
</gene>
<proteinExistence type="inferred from homology"/>
<keyword evidence="9" id="KW-0560">Oxidoreductase</keyword>
<keyword evidence="13" id="KW-0472">Membrane</keyword>
<evidence type="ECO:0000259" key="14">
    <source>
        <dbReference type="Pfam" id="PF07731"/>
    </source>
</evidence>
<dbReference type="Pfam" id="PF07732">
    <property type="entry name" value="Cu-oxidase_3"/>
    <property type="match status" value="1"/>
</dbReference>
<evidence type="ECO:0000256" key="11">
    <source>
        <dbReference type="ARBA" id="ARBA00049340"/>
    </source>
</evidence>
<dbReference type="AlphaFoldDB" id="A0A9W5W7F1"/>
<evidence type="ECO:0000256" key="8">
    <source>
        <dbReference type="ARBA" id="ARBA00022737"/>
    </source>
</evidence>
<dbReference type="Proteomes" id="UP000053750">
    <property type="component" value="Unassembled WGS sequence"/>
</dbReference>
<evidence type="ECO:0000256" key="2">
    <source>
        <dbReference type="ARBA" id="ARBA00001973"/>
    </source>
</evidence>
<dbReference type="SUPFAM" id="SSF49503">
    <property type="entry name" value="Cupredoxins"/>
    <property type="match status" value="2"/>
</dbReference>
<dbReference type="EMBL" id="JFHU01000121">
    <property type="protein sequence ID" value="EXX88613.1"/>
    <property type="molecule type" value="Genomic_DNA"/>
</dbReference>
<feature type="binding site" description="type 1 copper site" evidence="12">
    <location>
        <position position="123"/>
    </location>
    <ligand>
        <name>Cu cation</name>
        <dbReference type="ChEBI" id="CHEBI:23378"/>
        <label>1</label>
    </ligand>
</feature>
<feature type="binding site" description="type 1 copper site" evidence="12">
    <location>
        <position position="172"/>
    </location>
    <ligand>
        <name>Cu cation</name>
        <dbReference type="ChEBI" id="CHEBI:23378"/>
        <label>1</label>
    </ligand>
</feature>
<evidence type="ECO:0000256" key="12">
    <source>
        <dbReference type="PIRSR" id="PIRSR601287-1"/>
    </source>
</evidence>
<feature type="binding site" description="type 1 copper site" evidence="12">
    <location>
        <position position="159"/>
    </location>
    <ligand>
        <name>Cu cation</name>
        <dbReference type="ChEBI" id="CHEBI:23378"/>
        <label>1</label>
    </ligand>
</feature>
<feature type="transmembrane region" description="Helical" evidence="13">
    <location>
        <begin position="5"/>
        <end position="24"/>
    </location>
</feature>
<comment type="catalytic activity">
    <reaction evidence="11">
        <text>nitric oxide + Fe(III)-[cytochrome c] + H2O = Fe(II)-[cytochrome c] + nitrite + 2 H(+)</text>
        <dbReference type="Rhea" id="RHEA:15233"/>
        <dbReference type="Rhea" id="RHEA-COMP:10350"/>
        <dbReference type="Rhea" id="RHEA-COMP:14399"/>
        <dbReference type="ChEBI" id="CHEBI:15377"/>
        <dbReference type="ChEBI" id="CHEBI:15378"/>
        <dbReference type="ChEBI" id="CHEBI:16301"/>
        <dbReference type="ChEBI" id="CHEBI:16480"/>
        <dbReference type="ChEBI" id="CHEBI:29033"/>
        <dbReference type="ChEBI" id="CHEBI:29034"/>
        <dbReference type="EC" id="1.7.2.1"/>
    </reaction>
</comment>
<dbReference type="InterPro" id="IPR045087">
    <property type="entry name" value="Cu-oxidase_fam"/>
</dbReference>
<comment type="subunit">
    <text evidence="4">Homotrimer.</text>
</comment>
<dbReference type="Pfam" id="PF07731">
    <property type="entry name" value="Cu-oxidase_2"/>
    <property type="match status" value="1"/>
</dbReference>
<dbReference type="InterPro" id="IPR001287">
    <property type="entry name" value="NO2-reductase_Cu"/>
</dbReference>
<dbReference type="PRINTS" id="PR00695">
    <property type="entry name" value="CUNO2RDTASE"/>
</dbReference>
<keyword evidence="13" id="KW-0812">Transmembrane</keyword>
<dbReference type="InterPro" id="IPR011706">
    <property type="entry name" value="Cu-oxidase_C"/>
</dbReference>
<evidence type="ECO:0000256" key="9">
    <source>
        <dbReference type="ARBA" id="ARBA00023002"/>
    </source>
</evidence>
<evidence type="ECO:0000256" key="1">
    <source>
        <dbReference type="ARBA" id="ARBA00001960"/>
    </source>
</evidence>
<dbReference type="RefSeq" id="WP_051587655.1">
    <property type="nucleotide sequence ID" value="NZ_KK082143.1"/>
</dbReference>
<evidence type="ECO:0000256" key="10">
    <source>
        <dbReference type="ARBA" id="ARBA00023008"/>
    </source>
</evidence>
<keyword evidence="17" id="KW-1185">Reference proteome</keyword>
<evidence type="ECO:0000259" key="15">
    <source>
        <dbReference type="Pfam" id="PF07732"/>
    </source>
</evidence>
<reference evidence="16 17" key="1">
    <citation type="submission" date="2014-02" db="EMBL/GenBank/DDBJ databases">
        <title>Genome sequence of Paenibacillus darwinianus reveals adaptive mechanisms for survival in Antarctic soils.</title>
        <authorList>
            <person name="Dsouza M."/>
            <person name="Taylor M.W."/>
            <person name="Turner S.J."/>
            <person name="Aislabie J."/>
        </authorList>
    </citation>
    <scope>NUCLEOTIDE SEQUENCE [LARGE SCALE GENOMIC DNA]</scope>
    <source>
        <strain evidence="16 17">CE1</strain>
    </source>
</reference>
<keyword evidence="8" id="KW-0677">Repeat</keyword>
<dbReference type="InterPro" id="IPR008972">
    <property type="entry name" value="Cupredoxin"/>
</dbReference>
<feature type="domain" description="Plastocyanin-like" evidence="15">
    <location>
        <begin position="75"/>
        <end position="181"/>
    </location>
</feature>
<evidence type="ECO:0000256" key="6">
    <source>
        <dbReference type="ARBA" id="ARBA00017290"/>
    </source>
</evidence>
<dbReference type="PANTHER" id="PTHR11709:SF394">
    <property type="entry name" value="FI03373P-RELATED"/>
    <property type="match status" value="1"/>
</dbReference>
<comment type="cofactor">
    <cofactor evidence="2 12">
        <name>Cu(2+)</name>
        <dbReference type="ChEBI" id="CHEBI:29036"/>
    </cofactor>
</comment>
<feature type="binding site" description="type 1 copper site" evidence="12">
    <location>
        <position position="158"/>
    </location>
    <ligand>
        <name>Cu cation</name>
        <dbReference type="ChEBI" id="CHEBI:23378"/>
        <label>1</label>
    </ligand>
</feature>
<organism evidence="16 17">
    <name type="scientific">Paenibacillus darwinianus</name>
    <dbReference type="NCBI Taxonomy" id="1380763"/>
    <lineage>
        <taxon>Bacteria</taxon>
        <taxon>Bacillati</taxon>
        <taxon>Bacillota</taxon>
        <taxon>Bacilli</taxon>
        <taxon>Bacillales</taxon>
        <taxon>Paenibacillaceae</taxon>
        <taxon>Paenibacillus</taxon>
    </lineage>
</organism>
<comment type="cofactor">
    <cofactor evidence="1 12">
        <name>Cu(+)</name>
        <dbReference type="ChEBI" id="CHEBI:49552"/>
    </cofactor>
</comment>
<feature type="binding site" description="type 1 copper site" evidence="12">
    <location>
        <position position="297"/>
    </location>
    <ligand>
        <name>Cu cation</name>
        <dbReference type="ChEBI" id="CHEBI:23378"/>
        <label>1</label>
    </ligand>
</feature>
<keyword evidence="10 12" id="KW-0186">Copper</keyword>
<evidence type="ECO:0000256" key="5">
    <source>
        <dbReference type="ARBA" id="ARBA00011882"/>
    </source>
</evidence>
<sequence>MKKRLWIFGAVVIMVLLIISIFLFSPVSKQTGAASDAEMPKAGPLDPASFDYGNKSTGPNGQTVKEFEIVADDRTMEIADGVEMAVWTFNGTVPGPTIRVTEGDYVKIKFINKSKMPHTIHLHGIHPAKADGTFETVAPGGTYIYEFTAELPGLYLFHCHQEPVAEHINQGMYGTFIIDPKTPRPPAKELTMVMNSYDIDFDGAANEFYTVNGKAFEFMKNPIELKVGEPVRIYLVNMTEIDPLNSFHIHGNMFNYYNNGTMPEPDQITDNVILGQGQRGIIEFTYKYPGQYLFHAHQSEFSSLGWKGIFNVTE</sequence>
<feature type="domain" description="Plastocyanin-like" evidence="14">
    <location>
        <begin position="204"/>
        <end position="312"/>
    </location>
</feature>
<dbReference type="GO" id="GO:0005507">
    <property type="term" value="F:copper ion binding"/>
    <property type="evidence" value="ECO:0007669"/>
    <property type="project" value="InterPro"/>
</dbReference>
<feature type="binding site" description="type 1 copper site" evidence="12">
    <location>
        <position position="167"/>
    </location>
    <ligand>
        <name>Cu cation</name>
        <dbReference type="ChEBI" id="CHEBI:23378"/>
        <label>1</label>
    </ligand>
</feature>
<dbReference type="EC" id="1.7.2.1" evidence="5"/>
<comment type="similarity">
    <text evidence="3">Belongs to the multicopper oxidase family.</text>
</comment>
<dbReference type="Gene3D" id="2.60.40.420">
    <property type="entry name" value="Cupredoxins - blue copper proteins"/>
    <property type="match status" value="2"/>
</dbReference>